<keyword evidence="1" id="KW-0472">Membrane</keyword>
<dbReference type="OrthoDB" id="2003714at2"/>
<reference evidence="3" key="2">
    <citation type="submission" date="2011-02" db="EMBL/GenBank/DDBJ databases">
        <title>The complete genome of Syntrophobotulus glycolicus DSM 8271.</title>
        <authorList>
            <person name="Lucas S."/>
            <person name="Copeland A."/>
            <person name="Lapidus A."/>
            <person name="Bruce D."/>
            <person name="Goodwin L."/>
            <person name="Pitluck S."/>
            <person name="Kyrpides N."/>
            <person name="Mavromatis K."/>
            <person name="Pagani I."/>
            <person name="Ivanova N."/>
            <person name="Mikhailova N."/>
            <person name="Chertkov O."/>
            <person name="Held B."/>
            <person name="Detter J.C."/>
            <person name="Tapia R."/>
            <person name="Han C."/>
            <person name="Land M."/>
            <person name="Hauser L."/>
            <person name="Markowitz V."/>
            <person name="Cheng J.-F."/>
            <person name="Hugenholtz P."/>
            <person name="Woyke T."/>
            <person name="Wu D."/>
            <person name="Spring S."/>
            <person name="Schroeder M."/>
            <person name="Brambilla E."/>
            <person name="Klenk H.-P."/>
            <person name="Eisen J.A."/>
        </authorList>
    </citation>
    <scope>NUCLEOTIDE SEQUENCE [LARGE SCALE GENOMIC DNA]</scope>
    <source>
        <strain evidence="3">DSM 8271 / FlGlyR</strain>
    </source>
</reference>
<sequence length="148" mass="16533">MWNPNKSVILSSICTKAAIVLVILTAFAMPHLVPTYVNFAGKDPEIIRPLLLTVYACALPGLLSLICLNRLLANIRQGEVFAEKNVRLLRVLSWCSFIVSAILFISGFYYILFVMIAICAAFLGLILRVIKNVFEQAIVIKQENDFTI</sequence>
<dbReference type="STRING" id="645991.Sgly_1984"/>
<accession>F0T1D8</accession>
<gene>
    <name evidence="2" type="ordered locus">Sgly_1984</name>
</gene>
<protein>
    <recommendedName>
        <fullName evidence="4">DUF2975 domain-containing protein</fullName>
    </recommendedName>
</protein>
<evidence type="ECO:0000313" key="3">
    <source>
        <dbReference type="Proteomes" id="UP000007488"/>
    </source>
</evidence>
<dbReference type="InterPro" id="IPR021354">
    <property type="entry name" value="DUF2975"/>
</dbReference>
<feature type="transmembrane region" description="Helical" evidence="1">
    <location>
        <begin position="111"/>
        <end position="130"/>
    </location>
</feature>
<dbReference type="AlphaFoldDB" id="F0T1D8"/>
<dbReference type="eggNOG" id="ENOG5032RJV">
    <property type="taxonomic scope" value="Bacteria"/>
</dbReference>
<dbReference type="HOGENOM" id="CLU_116298_1_0_9"/>
<dbReference type="EMBL" id="CP002547">
    <property type="protein sequence ID" value="ADY56279.1"/>
    <property type="molecule type" value="Genomic_DNA"/>
</dbReference>
<feature type="transmembrane region" description="Helical" evidence="1">
    <location>
        <begin position="88"/>
        <end position="105"/>
    </location>
</feature>
<keyword evidence="1" id="KW-0812">Transmembrane</keyword>
<evidence type="ECO:0000313" key="2">
    <source>
        <dbReference type="EMBL" id="ADY56279.1"/>
    </source>
</evidence>
<evidence type="ECO:0000256" key="1">
    <source>
        <dbReference type="SAM" id="Phobius"/>
    </source>
</evidence>
<reference evidence="2 3" key="1">
    <citation type="journal article" date="2011" name="Stand. Genomic Sci.">
        <title>Complete genome sequence of Syntrophobotulus glycolicus type strain (FlGlyR).</title>
        <authorList>
            <person name="Han C."/>
            <person name="Mwirichia R."/>
            <person name="Chertkov O."/>
            <person name="Held B."/>
            <person name="Lapidus A."/>
            <person name="Nolan M."/>
            <person name="Lucas S."/>
            <person name="Hammon N."/>
            <person name="Deshpande S."/>
            <person name="Cheng J.F."/>
            <person name="Tapia R."/>
            <person name="Goodwin L."/>
            <person name="Pitluck S."/>
            <person name="Huntemann M."/>
            <person name="Liolios K."/>
            <person name="Ivanova N."/>
            <person name="Pagani I."/>
            <person name="Mavromatis K."/>
            <person name="Ovchinikova G."/>
            <person name="Pati A."/>
            <person name="Chen A."/>
            <person name="Palaniappan K."/>
            <person name="Land M."/>
            <person name="Hauser L."/>
            <person name="Brambilla E.M."/>
            <person name="Rohde M."/>
            <person name="Spring S."/>
            <person name="Sikorski J."/>
            <person name="Goker M."/>
            <person name="Woyke T."/>
            <person name="Bristow J."/>
            <person name="Eisen J.A."/>
            <person name="Markowitz V."/>
            <person name="Hugenholtz P."/>
            <person name="Kyrpides N.C."/>
            <person name="Klenk H.P."/>
            <person name="Detter J.C."/>
        </authorList>
    </citation>
    <scope>NUCLEOTIDE SEQUENCE [LARGE SCALE GENOMIC DNA]</scope>
    <source>
        <strain evidence="3">DSM 8271 / FlGlyR</strain>
    </source>
</reference>
<feature type="transmembrane region" description="Helical" evidence="1">
    <location>
        <begin position="49"/>
        <end position="68"/>
    </location>
</feature>
<proteinExistence type="predicted"/>
<feature type="transmembrane region" description="Helical" evidence="1">
    <location>
        <begin position="7"/>
        <end position="29"/>
    </location>
</feature>
<dbReference type="Pfam" id="PF11188">
    <property type="entry name" value="DUF2975"/>
    <property type="match status" value="1"/>
</dbReference>
<evidence type="ECO:0008006" key="4">
    <source>
        <dbReference type="Google" id="ProtNLM"/>
    </source>
</evidence>
<organism evidence="2 3">
    <name type="scientific">Syntrophobotulus glycolicus (strain DSM 8271 / FlGlyR)</name>
    <dbReference type="NCBI Taxonomy" id="645991"/>
    <lineage>
        <taxon>Bacteria</taxon>
        <taxon>Bacillati</taxon>
        <taxon>Bacillota</taxon>
        <taxon>Clostridia</taxon>
        <taxon>Eubacteriales</taxon>
        <taxon>Desulfitobacteriaceae</taxon>
        <taxon>Syntrophobotulus</taxon>
    </lineage>
</organism>
<keyword evidence="1" id="KW-1133">Transmembrane helix</keyword>
<name>F0T1D8_SYNGF</name>
<keyword evidence="3" id="KW-1185">Reference proteome</keyword>
<dbReference type="Proteomes" id="UP000007488">
    <property type="component" value="Chromosome"/>
</dbReference>
<dbReference type="KEGG" id="sgy:Sgly_1984"/>
<dbReference type="RefSeq" id="WP_013625146.1">
    <property type="nucleotide sequence ID" value="NC_015172.1"/>
</dbReference>